<dbReference type="PROSITE" id="PS51123">
    <property type="entry name" value="OMPA_2"/>
    <property type="match status" value="1"/>
</dbReference>
<gene>
    <name evidence="4" type="ORF">Msub_12764</name>
</gene>
<dbReference type="PANTHER" id="PTHR30570">
    <property type="entry name" value="PERIPLASMIC PHOSPHATE BINDING COMPONENT OF PHOSPHATE ABC TRANSPORTER"/>
    <property type="match status" value="1"/>
</dbReference>
<dbReference type="Pfam" id="PF12849">
    <property type="entry name" value="PBP_like_2"/>
    <property type="match status" value="1"/>
</dbReference>
<keyword evidence="2" id="KW-0472">Membrane</keyword>
<dbReference type="InterPro" id="IPR006665">
    <property type="entry name" value="OmpA-like"/>
</dbReference>
<dbReference type="SUPFAM" id="SSF103088">
    <property type="entry name" value="OmpA-like"/>
    <property type="match status" value="1"/>
</dbReference>
<accession>A0A0J7M6J4</accession>
<evidence type="ECO:0000256" key="1">
    <source>
        <dbReference type="ARBA" id="ARBA00022729"/>
    </source>
</evidence>
<comment type="caution">
    <text evidence="4">The sequence shown here is derived from an EMBL/GenBank/DDBJ whole genome shotgun (WGS) entry which is preliminary data.</text>
</comment>
<dbReference type="InterPro" id="IPR050811">
    <property type="entry name" value="Phosphate_ABC_transporter"/>
</dbReference>
<dbReference type="InterPro" id="IPR024370">
    <property type="entry name" value="PBP_domain"/>
</dbReference>
<dbReference type="Gene3D" id="3.30.1330.60">
    <property type="entry name" value="OmpA-like domain"/>
    <property type="match status" value="1"/>
</dbReference>
<keyword evidence="1" id="KW-0732">Signal</keyword>
<evidence type="ECO:0000259" key="3">
    <source>
        <dbReference type="PROSITE" id="PS51123"/>
    </source>
</evidence>
<dbReference type="RefSeq" id="WP_082146497.1">
    <property type="nucleotide sequence ID" value="NZ_LFBU01000001.1"/>
</dbReference>
<dbReference type="EMBL" id="LFBU01000001">
    <property type="protein sequence ID" value="KMQ76550.1"/>
    <property type="molecule type" value="Genomic_DNA"/>
</dbReference>
<keyword evidence="5" id="KW-1185">Reference proteome</keyword>
<reference evidence="4 5" key="1">
    <citation type="submission" date="2015-06" db="EMBL/GenBank/DDBJ databases">
        <title>Marinobacter subterrani, a genetically tractable neutrophilic iron-oxidizing strain isolated from the Soudan Iron Mine.</title>
        <authorList>
            <person name="Bonis B.M."/>
            <person name="Gralnick J.A."/>
        </authorList>
    </citation>
    <scope>NUCLEOTIDE SEQUENCE [LARGE SCALE GENOMIC DNA]</scope>
    <source>
        <strain evidence="4 5">JG233</strain>
    </source>
</reference>
<name>A0A0J7M6J4_9GAMM</name>
<dbReference type="Pfam" id="PF00691">
    <property type="entry name" value="OmpA"/>
    <property type="match status" value="1"/>
</dbReference>
<dbReference type="Proteomes" id="UP000036102">
    <property type="component" value="Unassembled WGS sequence"/>
</dbReference>
<proteinExistence type="predicted"/>
<dbReference type="Gene3D" id="3.40.190.10">
    <property type="entry name" value="Periplasmic binding protein-like II"/>
    <property type="match status" value="2"/>
</dbReference>
<evidence type="ECO:0000256" key="2">
    <source>
        <dbReference type="PROSITE-ProRule" id="PRU00473"/>
    </source>
</evidence>
<dbReference type="CDD" id="cd13653">
    <property type="entry name" value="PBP2_phosphate_like_1"/>
    <property type="match status" value="1"/>
</dbReference>
<dbReference type="InterPro" id="IPR036737">
    <property type="entry name" value="OmpA-like_sf"/>
</dbReference>
<protein>
    <submittedName>
        <fullName evidence="4">ABC-type phosphate transport system, periplasmic component</fullName>
    </submittedName>
</protein>
<dbReference type="GO" id="GO:0016020">
    <property type="term" value="C:membrane"/>
    <property type="evidence" value="ECO:0007669"/>
    <property type="project" value="UniProtKB-UniRule"/>
</dbReference>
<sequence length="440" mass="47911">MARHTRKITQLTGLFIASLLALPVPAYELEIHGSNTIGAALAPMLVTGYLKEKTTGAVSAKGTGQENEQILAARVNNRLTDVLVAAHGSSTGFKALAAGQADIWASSRPVKPSEVEQFRARADLTTLESEHVIAIDGLAVLVHPSNPVSQMSIGTLGKIFSGQIRNWSELGGPDRPINLYARDDRSGTWDTFKSLVLGKQYTLDGNARRYESNDQLSDDVSLDPAGIGFSGLASVRNSKVLAISEGNAPALKPNQLTVASEDYPLSRRLFMYTPGDRMPPLAAGLIDFALGQKGQALVAESGFISQNPIAVKPEFDNSTPESFRRLTGNYQRLTVNFRFSEGRTRLDNKALRDLQRVQHYLEQHGRTADDLLLIGFADTQSHELRAQMISELRALSVRMALDKTGVRDVAYTGYGQYMPVGGAGSPRNGRVEVWIQTPRH</sequence>
<dbReference type="PATRIC" id="fig|1658765.3.peg.2785"/>
<dbReference type="OrthoDB" id="9790048at2"/>
<evidence type="ECO:0000313" key="5">
    <source>
        <dbReference type="Proteomes" id="UP000036102"/>
    </source>
</evidence>
<evidence type="ECO:0000313" key="4">
    <source>
        <dbReference type="EMBL" id="KMQ76550.1"/>
    </source>
</evidence>
<dbReference type="SUPFAM" id="SSF53850">
    <property type="entry name" value="Periplasmic binding protein-like II"/>
    <property type="match status" value="1"/>
</dbReference>
<dbReference type="STRING" id="1658765.Msub_12764"/>
<dbReference type="PANTHER" id="PTHR30570:SF1">
    <property type="entry name" value="PHOSPHATE-BINDING PROTEIN PSTS"/>
    <property type="match status" value="1"/>
</dbReference>
<organism evidence="4 5">
    <name type="scientific">Marinobacter subterrani</name>
    <dbReference type="NCBI Taxonomy" id="1658765"/>
    <lineage>
        <taxon>Bacteria</taxon>
        <taxon>Pseudomonadati</taxon>
        <taxon>Pseudomonadota</taxon>
        <taxon>Gammaproteobacteria</taxon>
        <taxon>Pseudomonadales</taxon>
        <taxon>Marinobacteraceae</taxon>
        <taxon>Marinobacter</taxon>
    </lineage>
</organism>
<feature type="domain" description="OmpA-like" evidence="3">
    <location>
        <begin position="326"/>
        <end position="439"/>
    </location>
</feature>
<dbReference type="AlphaFoldDB" id="A0A0J7M6J4"/>